<dbReference type="Gene3D" id="3.30.420.10">
    <property type="entry name" value="Ribonuclease H-like superfamily/Ribonuclease H"/>
    <property type="match status" value="1"/>
</dbReference>
<dbReference type="InterPro" id="IPR057670">
    <property type="entry name" value="SH3_retrovirus"/>
</dbReference>
<evidence type="ECO:0008006" key="7">
    <source>
        <dbReference type="Google" id="ProtNLM"/>
    </source>
</evidence>
<accession>A0A2N9GHB1</accession>
<feature type="compositionally biased region" description="Acidic residues" evidence="3">
    <location>
        <begin position="500"/>
        <end position="519"/>
    </location>
</feature>
<name>A0A2N9GHB1_FAGSY</name>
<organism evidence="6">
    <name type="scientific">Fagus sylvatica</name>
    <name type="common">Beechnut</name>
    <dbReference type="NCBI Taxonomy" id="28930"/>
    <lineage>
        <taxon>Eukaryota</taxon>
        <taxon>Viridiplantae</taxon>
        <taxon>Streptophyta</taxon>
        <taxon>Embryophyta</taxon>
        <taxon>Tracheophyta</taxon>
        <taxon>Spermatophyta</taxon>
        <taxon>Magnoliopsida</taxon>
        <taxon>eudicotyledons</taxon>
        <taxon>Gunneridae</taxon>
        <taxon>Pentapetalae</taxon>
        <taxon>rosids</taxon>
        <taxon>fabids</taxon>
        <taxon>Fagales</taxon>
        <taxon>Fagaceae</taxon>
        <taxon>Fagus</taxon>
    </lineage>
</organism>
<evidence type="ECO:0000256" key="1">
    <source>
        <dbReference type="ARBA" id="ARBA00022670"/>
    </source>
</evidence>
<dbReference type="SUPFAM" id="SSF53098">
    <property type="entry name" value="Ribonuclease H-like"/>
    <property type="match status" value="1"/>
</dbReference>
<feature type="domain" description="Retrovirus-related Pol polyprotein from transposon TNT 1-94-like beta-barrel" evidence="4">
    <location>
        <begin position="255"/>
        <end position="309"/>
    </location>
</feature>
<dbReference type="GO" id="GO:0006508">
    <property type="term" value="P:proteolysis"/>
    <property type="evidence" value="ECO:0007669"/>
    <property type="project" value="UniProtKB-KW"/>
</dbReference>
<dbReference type="GO" id="GO:0003676">
    <property type="term" value="F:nucleic acid binding"/>
    <property type="evidence" value="ECO:0007669"/>
    <property type="project" value="InterPro"/>
</dbReference>
<evidence type="ECO:0000256" key="3">
    <source>
        <dbReference type="SAM" id="MobiDB-lite"/>
    </source>
</evidence>
<dbReference type="InterPro" id="IPR054722">
    <property type="entry name" value="PolX-like_BBD"/>
</dbReference>
<dbReference type="Pfam" id="PF14223">
    <property type="entry name" value="Retrotran_gag_2"/>
    <property type="match status" value="1"/>
</dbReference>
<dbReference type="Pfam" id="PF22936">
    <property type="entry name" value="Pol_BBD"/>
    <property type="match status" value="1"/>
</dbReference>
<dbReference type="AlphaFoldDB" id="A0A2N9GHB1"/>
<feature type="domain" description="Retroviral polymerase SH3-like" evidence="5">
    <location>
        <begin position="446"/>
        <end position="485"/>
    </location>
</feature>
<feature type="region of interest" description="Disordered" evidence="3">
    <location>
        <begin position="493"/>
        <end position="542"/>
    </location>
</feature>
<dbReference type="Pfam" id="PF25597">
    <property type="entry name" value="SH3_retrovirus"/>
    <property type="match status" value="1"/>
</dbReference>
<proteinExistence type="predicted"/>
<dbReference type="PANTHER" id="PTHR42648:SF28">
    <property type="entry name" value="TRANSPOSON-ENCODED PROTEIN WITH RIBONUCLEASE H-LIKE AND RETROVIRUS ZINC FINGER-LIKE DOMAINS"/>
    <property type="match status" value="1"/>
</dbReference>
<dbReference type="InterPro" id="IPR039537">
    <property type="entry name" value="Retrotran_Ty1/copia-like"/>
</dbReference>
<dbReference type="InterPro" id="IPR012337">
    <property type="entry name" value="RNaseH-like_sf"/>
</dbReference>
<dbReference type="EMBL" id="OIVN01002236">
    <property type="protein sequence ID" value="SPD01896.1"/>
    <property type="molecule type" value="Genomic_DNA"/>
</dbReference>
<evidence type="ECO:0000259" key="5">
    <source>
        <dbReference type="Pfam" id="PF25597"/>
    </source>
</evidence>
<keyword evidence="1" id="KW-0645">Protease</keyword>
<reference evidence="6" key="1">
    <citation type="submission" date="2018-02" db="EMBL/GenBank/DDBJ databases">
        <authorList>
            <person name="Cohen D.B."/>
            <person name="Kent A.D."/>
        </authorList>
    </citation>
    <scope>NUCLEOTIDE SEQUENCE</scope>
</reference>
<keyword evidence="2" id="KW-0175">Coiled coil</keyword>
<sequence length="542" mass="61136">MSSTKYEVKKFCGKGKFSLWQRRMKDLLIQQGVHKALLGKAKKPKKMSDENWEEMDEKAANAIRLNLGDEVIHNILEAKTAEQIWKKLEGLYMRKNLTNKLYVKKQIYSLQTKDDSDLLEHLNAFNMLITKLTNFGVNLEEEDKAILLLASLPTSFNHLVTTLMYGKDTLELKEVTSALLSHSKMKQDGDDSQGDGLVDTTKNQCKELKQHLEERKNEKKAVESVSVIEKKSDDSEVDGDLLSISSGNDALSKSWLLDSTCSYDMCPKKEWFDTYKPYNSTAITSNDATCLVIGIGTVKIKMFDGVGGVMKITKGALLVMKGQKVNQLYKLIENTVVGGDAVITPTESSTDDTKLWHMRLGHIEGITHHFTPQQNEVVARMNKTLAEKAGCIRWNARLSKVFWAEAVNTTSFIINISPVADNDFNIPQEAWSGKPVDYSSLNIFGCPAYAHVQSGERTKLDLKSRKCIFLGFEKGIKGYRLWNEAEVCEDSPKEKSTIEVELDEDNLLSDKDNADDDSQQEQQQEDPYSIARGREKRVHKAP</sequence>
<dbReference type="PANTHER" id="PTHR42648">
    <property type="entry name" value="TRANSPOSASE, PUTATIVE-RELATED"/>
    <property type="match status" value="1"/>
</dbReference>
<keyword evidence="1" id="KW-0378">Hydrolase</keyword>
<gene>
    <name evidence="6" type="ORF">FSB_LOCUS29778</name>
</gene>
<evidence type="ECO:0000256" key="2">
    <source>
        <dbReference type="SAM" id="Coils"/>
    </source>
</evidence>
<dbReference type="InterPro" id="IPR036397">
    <property type="entry name" value="RNaseH_sf"/>
</dbReference>
<protein>
    <recommendedName>
        <fullName evidence="7">GAG-pre-integrase domain-containing protein</fullName>
    </recommendedName>
</protein>
<evidence type="ECO:0000313" key="6">
    <source>
        <dbReference type="EMBL" id="SPD01896.1"/>
    </source>
</evidence>
<feature type="coiled-coil region" evidence="2">
    <location>
        <begin position="198"/>
        <end position="225"/>
    </location>
</feature>
<evidence type="ECO:0000259" key="4">
    <source>
        <dbReference type="Pfam" id="PF22936"/>
    </source>
</evidence>
<dbReference type="GO" id="GO:0008233">
    <property type="term" value="F:peptidase activity"/>
    <property type="evidence" value="ECO:0007669"/>
    <property type="project" value="UniProtKB-KW"/>
</dbReference>